<dbReference type="InterPro" id="IPR001057">
    <property type="entry name" value="Glu/AcGlu_kinase"/>
</dbReference>
<dbReference type="GO" id="GO:0003991">
    <property type="term" value="F:acetylglutamate kinase activity"/>
    <property type="evidence" value="ECO:0007669"/>
    <property type="project" value="UniProtKB-UniRule"/>
</dbReference>
<name>A0A5D0CSD5_9BACL</name>
<dbReference type="InterPro" id="IPR004662">
    <property type="entry name" value="AcgluKinase_fam"/>
</dbReference>
<keyword evidence="9" id="KW-0963">Cytoplasm</keyword>
<comment type="caution">
    <text evidence="11">The sequence shown here is derived from an EMBL/GenBank/DDBJ whole genome shotgun (WGS) entry which is preliminary data.</text>
</comment>
<dbReference type="SUPFAM" id="SSF53633">
    <property type="entry name" value="Carbamate kinase-like"/>
    <property type="match status" value="1"/>
</dbReference>
<organism evidence="11 12">
    <name type="scientific">Paenibacillus faecis</name>
    <dbReference type="NCBI Taxonomy" id="862114"/>
    <lineage>
        <taxon>Bacteria</taxon>
        <taxon>Bacillati</taxon>
        <taxon>Bacillota</taxon>
        <taxon>Bacilli</taxon>
        <taxon>Bacillales</taxon>
        <taxon>Paenibacillaceae</taxon>
        <taxon>Paenibacillus</taxon>
    </lineage>
</organism>
<accession>A0A5D0CSD5</accession>
<keyword evidence="7 9" id="KW-0067">ATP-binding</keyword>
<dbReference type="GO" id="GO:0005524">
    <property type="term" value="F:ATP binding"/>
    <property type="evidence" value="ECO:0007669"/>
    <property type="project" value="UniProtKB-UniRule"/>
</dbReference>
<feature type="site" description="Transition state stabilizer" evidence="9">
    <location>
        <position position="261"/>
    </location>
</feature>
<comment type="catalytic activity">
    <reaction evidence="8 9">
        <text>N-acetyl-L-glutamate + ATP = N-acetyl-L-glutamyl 5-phosphate + ADP</text>
        <dbReference type="Rhea" id="RHEA:14629"/>
        <dbReference type="ChEBI" id="CHEBI:30616"/>
        <dbReference type="ChEBI" id="CHEBI:44337"/>
        <dbReference type="ChEBI" id="CHEBI:57936"/>
        <dbReference type="ChEBI" id="CHEBI:456216"/>
        <dbReference type="EC" id="2.7.2.8"/>
    </reaction>
</comment>
<keyword evidence="6 9" id="KW-0418">Kinase</keyword>
<reference evidence="11 12" key="1">
    <citation type="submission" date="2019-08" db="EMBL/GenBank/DDBJ databases">
        <title>Genome sequencing of Paenibacillus faecis DSM 23593(T).</title>
        <authorList>
            <person name="Kook J.-K."/>
            <person name="Park S.-N."/>
            <person name="Lim Y.K."/>
        </authorList>
    </citation>
    <scope>NUCLEOTIDE SEQUENCE [LARGE SCALE GENOMIC DNA]</scope>
    <source>
        <strain evidence="11 12">DSM 23593</strain>
    </source>
</reference>
<dbReference type="PRINTS" id="PR00474">
    <property type="entry name" value="GLU5KINASE"/>
</dbReference>
<evidence type="ECO:0000256" key="6">
    <source>
        <dbReference type="ARBA" id="ARBA00022777"/>
    </source>
</evidence>
<evidence type="ECO:0000256" key="4">
    <source>
        <dbReference type="ARBA" id="ARBA00022679"/>
    </source>
</evidence>
<dbReference type="HAMAP" id="MF_00082">
    <property type="entry name" value="ArgB"/>
    <property type="match status" value="1"/>
</dbReference>
<dbReference type="Gene3D" id="3.40.1160.10">
    <property type="entry name" value="Acetylglutamate kinase-like"/>
    <property type="match status" value="1"/>
</dbReference>
<evidence type="ECO:0000313" key="11">
    <source>
        <dbReference type="EMBL" id="TYA12578.1"/>
    </source>
</evidence>
<keyword evidence="12" id="KW-1185">Reference proteome</keyword>
<evidence type="ECO:0000256" key="9">
    <source>
        <dbReference type="HAMAP-Rule" id="MF_00082"/>
    </source>
</evidence>
<gene>
    <name evidence="9 11" type="primary">argB</name>
    <name evidence="11" type="ORF">FRY98_13895</name>
</gene>
<dbReference type="Pfam" id="PF00696">
    <property type="entry name" value="AA_kinase"/>
    <property type="match status" value="1"/>
</dbReference>
<evidence type="ECO:0000256" key="7">
    <source>
        <dbReference type="ARBA" id="ARBA00022840"/>
    </source>
</evidence>
<keyword evidence="4 9" id="KW-0808">Transferase</keyword>
<dbReference type="FunFam" id="3.40.1160.10:FF:000004">
    <property type="entry name" value="Acetylglutamate kinase"/>
    <property type="match status" value="1"/>
</dbReference>
<comment type="function">
    <text evidence="9">Catalyzes the ATP-dependent phosphorylation of N-acetyl-L-glutamate.</text>
</comment>
<feature type="site" description="Transition state stabilizer" evidence="9">
    <location>
        <position position="49"/>
    </location>
</feature>
<dbReference type="GO" id="GO:0005737">
    <property type="term" value="C:cytoplasm"/>
    <property type="evidence" value="ECO:0007669"/>
    <property type="project" value="UniProtKB-SubCell"/>
</dbReference>
<sequence>MQEFDVAERFSERFSERREGRTGVRIVLEGGQLSAGAPGIAVKRTFVMKCGGSTLEELPDSFYKDLAGLQEDGIQPVIVHGGGPAISENLGKLGIESRFVNGLRYTSEEVLDVVEMVLAGSINKKIVRRIGQAGGKAVGLSGVDGGLIQAKPVVNAAEVGRVGDVTGVNAELIEGVQKLGYIPVIAPVGMDREGQRYNINADTAAGAVASVLGVQRMIVVTDVPGIMKTVNGEKRVLPTVTVQQIEDMILTGEIYGGMIPKVRAAVACISGKVNEVVIVDGSVPGVLGKVLAGEAIGTKILRMQ</sequence>
<keyword evidence="3 9" id="KW-0028">Amino-acid biosynthesis</keyword>
<dbReference type="InterPro" id="IPR037528">
    <property type="entry name" value="ArgB"/>
</dbReference>
<dbReference type="InterPro" id="IPR036393">
    <property type="entry name" value="AceGlu_kinase-like_sf"/>
</dbReference>
<evidence type="ECO:0000256" key="5">
    <source>
        <dbReference type="ARBA" id="ARBA00022741"/>
    </source>
</evidence>
<protein>
    <recommendedName>
        <fullName evidence="9">Acetylglutamate kinase</fullName>
        <ecNumber evidence="9">2.7.2.8</ecNumber>
    </recommendedName>
    <alternativeName>
        <fullName evidence="9">N-acetyl-L-glutamate 5-phosphotransferase</fullName>
    </alternativeName>
    <alternativeName>
        <fullName evidence="9">NAG kinase</fullName>
        <shortName evidence="9">NAGK</shortName>
    </alternativeName>
</protein>
<dbReference type="PIRSF" id="PIRSF000728">
    <property type="entry name" value="NAGK"/>
    <property type="match status" value="1"/>
</dbReference>
<keyword evidence="5 9" id="KW-0547">Nucleotide-binding</keyword>
<evidence type="ECO:0000256" key="2">
    <source>
        <dbReference type="ARBA" id="ARBA00022571"/>
    </source>
</evidence>
<evidence type="ECO:0000259" key="10">
    <source>
        <dbReference type="Pfam" id="PF00696"/>
    </source>
</evidence>
<proteinExistence type="inferred from homology"/>
<evidence type="ECO:0000256" key="3">
    <source>
        <dbReference type="ARBA" id="ARBA00022605"/>
    </source>
</evidence>
<dbReference type="EMBL" id="VSDO01000003">
    <property type="protein sequence ID" value="TYA12578.1"/>
    <property type="molecule type" value="Genomic_DNA"/>
</dbReference>
<feature type="binding site" evidence="9">
    <location>
        <position position="104"/>
    </location>
    <ligand>
        <name>substrate</name>
    </ligand>
</feature>
<dbReference type="OrthoDB" id="9803155at2"/>
<dbReference type="UniPathway" id="UPA00068">
    <property type="reaction ID" value="UER00107"/>
</dbReference>
<evidence type="ECO:0000256" key="8">
    <source>
        <dbReference type="ARBA" id="ARBA00048141"/>
    </source>
</evidence>
<dbReference type="AlphaFoldDB" id="A0A5D0CSD5"/>
<dbReference type="PANTHER" id="PTHR23342">
    <property type="entry name" value="N-ACETYLGLUTAMATE SYNTHASE"/>
    <property type="match status" value="1"/>
</dbReference>
<dbReference type="Proteomes" id="UP000325218">
    <property type="component" value="Unassembled WGS sequence"/>
</dbReference>
<comment type="similarity">
    <text evidence="9">Belongs to the acetylglutamate kinase family. ArgB subfamily.</text>
</comment>
<comment type="pathway">
    <text evidence="1 9">Amino-acid biosynthesis; L-arginine biosynthesis; N(2)-acetyl-L-ornithine from L-glutamate: step 2/4.</text>
</comment>
<evidence type="ECO:0000256" key="1">
    <source>
        <dbReference type="ARBA" id="ARBA00004828"/>
    </source>
</evidence>
<evidence type="ECO:0000313" key="12">
    <source>
        <dbReference type="Proteomes" id="UP000325218"/>
    </source>
</evidence>
<feature type="domain" description="Aspartate/glutamate/uridylate kinase" evidence="10">
    <location>
        <begin position="45"/>
        <end position="280"/>
    </location>
</feature>
<feature type="binding site" evidence="9">
    <location>
        <position position="198"/>
    </location>
    <ligand>
        <name>substrate</name>
    </ligand>
</feature>
<feature type="binding site" evidence="9">
    <location>
        <begin position="82"/>
        <end position="83"/>
    </location>
    <ligand>
        <name>substrate</name>
    </ligand>
</feature>
<comment type="subcellular location">
    <subcellularLocation>
        <location evidence="9">Cytoplasm</location>
    </subcellularLocation>
</comment>
<dbReference type="GO" id="GO:0042450">
    <property type="term" value="P:L-arginine biosynthetic process via ornithine"/>
    <property type="evidence" value="ECO:0007669"/>
    <property type="project" value="UniProtKB-UniRule"/>
</dbReference>
<dbReference type="CDD" id="cd04238">
    <property type="entry name" value="AAK_NAGK-like"/>
    <property type="match status" value="1"/>
</dbReference>
<dbReference type="InterPro" id="IPR001048">
    <property type="entry name" value="Asp/Glu/Uridylate_kinase"/>
</dbReference>
<dbReference type="NCBIfam" id="TIGR00761">
    <property type="entry name" value="argB"/>
    <property type="match status" value="1"/>
</dbReference>
<dbReference type="PANTHER" id="PTHR23342:SF0">
    <property type="entry name" value="N-ACETYLGLUTAMATE SYNTHASE, MITOCHONDRIAL"/>
    <property type="match status" value="1"/>
</dbReference>
<dbReference type="EC" id="2.7.2.8" evidence="9"/>
<keyword evidence="2 9" id="KW-0055">Arginine biosynthesis</keyword>